<feature type="region of interest" description="Disordered" evidence="5">
    <location>
        <begin position="87"/>
        <end position="183"/>
    </location>
</feature>
<evidence type="ECO:0000313" key="7">
    <source>
        <dbReference type="EMBL" id="RPB28449.1"/>
    </source>
</evidence>
<protein>
    <submittedName>
        <fullName evidence="7">ARM repeat-containing protein</fullName>
    </submittedName>
</protein>
<feature type="compositionally biased region" description="Basic and acidic residues" evidence="5">
    <location>
        <begin position="87"/>
        <end position="97"/>
    </location>
</feature>
<feature type="repeat" description="Pumilio" evidence="4">
    <location>
        <begin position="288"/>
        <end position="323"/>
    </location>
</feature>
<dbReference type="PANTHER" id="PTHR13389:SF0">
    <property type="entry name" value="PUMILIO HOMOLOG 3"/>
    <property type="match status" value="1"/>
</dbReference>
<reference evidence="7 8" key="1">
    <citation type="journal article" date="2018" name="Nat. Ecol. Evol.">
        <title>Pezizomycetes genomes reveal the molecular basis of ectomycorrhizal truffle lifestyle.</title>
        <authorList>
            <person name="Murat C."/>
            <person name="Payen T."/>
            <person name="Noel B."/>
            <person name="Kuo A."/>
            <person name="Morin E."/>
            <person name="Chen J."/>
            <person name="Kohler A."/>
            <person name="Krizsan K."/>
            <person name="Balestrini R."/>
            <person name="Da Silva C."/>
            <person name="Montanini B."/>
            <person name="Hainaut M."/>
            <person name="Levati E."/>
            <person name="Barry K.W."/>
            <person name="Belfiori B."/>
            <person name="Cichocki N."/>
            <person name="Clum A."/>
            <person name="Dockter R.B."/>
            <person name="Fauchery L."/>
            <person name="Guy J."/>
            <person name="Iotti M."/>
            <person name="Le Tacon F."/>
            <person name="Lindquist E.A."/>
            <person name="Lipzen A."/>
            <person name="Malagnac F."/>
            <person name="Mello A."/>
            <person name="Molinier V."/>
            <person name="Miyauchi S."/>
            <person name="Poulain J."/>
            <person name="Riccioni C."/>
            <person name="Rubini A."/>
            <person name="Sitrit Y."/>
            <person name="Splivallo R."/>
            <person name="Traeger S."/>
            <person name="Wang M."/>
            <person name="Zifcakova L."/>
            <person name="Wipf D."/>
            <person name="Zambonelli A."/>
            <person name="Paolocci F."/>
            <person name="Nowrousian M."/>
            <person name="Ottonello S."/>
            <person name="Baldrian P."/>
            <person name="Spatafora J.W."/>
            <person name="Henrissat B."/>
            <person name="Nagy L.G."/>
            <person name="Aury J.M."/>
            <person name="Wincker P."/>
            <person name="Grigoriev I.V."/>
            <person name="Bonfante P."/>
            <person name="Martin F.M."/>
        </authorList>
    </citation>
    <scope>NUCLEOTIDE SEQUENCE [LARGE SCALE GENOMIC DNA]</scope>
    <source>
        <strain evidence="7 8">ATCC MYA-4762</strain>
    </source>
</reference>
<dbReference type="EMBL" id="ML121529">
    <property type="protein sequence ID" value="RPB28449.1"/>
    <property type="molecule type" value="Genomic_DNA"/>
</dbReference>
<dbReference type="InterPro" id="IPR011989">
    <property type="entry name" value="ARM-like"/>
</dbReference>
<keyword evidence="1" id="KW-0677">Repeat</keyword>
<dbReference type="GO" id="GO:0005730">
    <property type="term" value="C:nucleolus"/>
    <property type="evidence" value="ECO:0007669"/>
    <property type="project" value="TreeGrafter"/>
</dbReference>
<dbReference type="Pfam" id="PF08144">
    <property type="entry name" value="CPL"/>
    <property type="match status" value="1"/>
</dbReference>
<dbReference type="PROSITE" id="PS50302">
    <property type="entry name" value="PUM"/>
    <property type="match status" value="2"/>
</dbReference>
<dbReference type="Gene3D" id="1.25.10.10">
    <property type="entry name" value="Leucine-rich Repeat Variant"/>
    <property type="match status" value="1"/>
</dbReference>
<dbReference type="GO" id="GO:0003729">
    <property type="term" value="F:mRNA binding"/>
    <property type="evidence" value="ECO:0007669"/>
    <property type="project" value="TreeGrafter"/>
</dbReference>
<organism evidence="7 8">
    <name type="scientific">Terfezia boudieri ATCC MYA-4762</name>
    <dbReference type="NCBI Taxonomy" id="1051890"/>
    <lineage>
        <taxon>Eukaryota</taxon>
        <taxon>Fungi</taxon>
        <taxon>Dikarya</taxon>
        <taxon>Ascomycota</taxon>
        <taxon>Pezizomycotina</taxon>
        <taxon>Pezizomycetes</taxon>
        <taxon>Pezizales</taxon>
        <taxon>Pezizaceae</taxon>
        <taxon>Terfezia</taxon>
    </lineage>
</organism>
<accession>A0A3N4M3J0</accession>
<evidence type="ECO:0000256" key="4">
    <source>
        <dbReference type="PROSITE-ProRule" id="PRU00317"/>
    </source>
</evidence>
<evidence type="ECO:0000259" key="6">
    <source>
        <dbReference type="PROSITE" id="PS50303"/>
    </source>
</evidence>
<dbReference type="STRING" id="1051890.A0A3N4M3J0"/>
<comment type="function">
    <text evidence="3">RNA-binding nucleolar protein required for pre-rRNA processing. Involved in production of 18S rRNA and assembly of small ribosomal subunit.</text>
</comment>
<dbReference type="InterPro" id="IPR016024">
    <property type="entry name" value="ARM-type_fold"/>
</dbReference>
<dbReference type="InterPro" id="IPR012959">
    <property type="entry name" value="CPL_dom"/>
</dbReference>
<dbReference type="SMART" id="SM00025">
    <property type="entry name" value="Pumilio"/>
    <property type="match status" value="5"/>
</dbReference>
<dbReference type="GO" id="GO:0006417">
    <property type="term" value="P:regulation of translation"/>
    <property type="evidence" value="ECO:0007669"/>
    <property type="project" value="TreeGrafter"/>
</dbReference>
<dbReference type="PANTHER" id="PTHR13389">
    <property type="entry name" value="PUMILIO HOMOLOG 3"/>
    <property type="match status" value="1"/>
</dbReference>
<feature type="domain" description="PUM-HD" evidence="6">
    <location>
        <begin position="188"/>
        <end position="615"/>
    </location>
</feature>
<name>A0A3N4M3J0_9PEZI</name>
<dbReference type="InParanoid" id="A0A3N4M3J0"/>
<dbReference type="InterPro" id="IPR040059">
    <property type="entry name" value="PUM3"/>
</dbReference>
<proteinExistence type="predicted"/>
<evidence type="ECO:0000256" key="2">
    <source>
        <dbReference type="ARBA" id="ARBA00022884"/>
    </source>
</evidence>
<dbReference type="Proteomes" id="UP000267821">
    <property type="component" value="Unassembled WGS sequence"/>
</dbReference>
<evidence type="ECO:0000256" key="3">
    <source>
        <dbReference type="ARBA" id="ARBA00024893"/>
    </source>
</evidence>
<feature type="compositionally biased region" description="Low complexity" evidence="5">
    <location>
        <begin position="12"/>
        <end position="29"/>
    </location>
</feature>
<gene>
    <name evidence="7" type="ORF">L211DRAFT_385985</name>
</gene>
<dbReference type="AlphaFoldDB" id="A0A3N4M3J0"/>
<dbReference type="InterPro" id="IPR001313">
    <property type="entry name" value="Pumilio_RNA-bd_rpt"/>
</dbReference>
<feature type="compositionally biased region" description="Basic and acidic residues" evidence="5">
    <location>
        <begin position="30"/>
        <end position="44"/>
    </location>
</feature>
<evidence type="ECO:0000256" key="1">
    <source>
        <dbReference type="ARBA" id="ARBA00022737"/>
    </source>
</evidence>
<feature type="region of interest" description="Disordered" evidence="5">
    <location>
        <begin position="1"/>
        <end position="72"/>
    </location>
</feature>
<keyword evidence="8" id="KW-1185">Reference proteome</keyword>
<dbReference type="FunCoup" id="A0A3N4M3J0">
    <property type="interactions" value="933"/>
</dbReference>
<feature type="compositionally biased region" description="Acidic residues" evidence="5">
    <location>
        <begin position="119"/>
        <end position="149"/>
    </location>
</feature>
<dbReference type="OrthoDB" id="497380at2759"/>
<sequence length="711" mass="80159">MAALKRKKDEASTALTTPKKAKTSKAAATESKREKKVREEKATEKLSNLTLKPEKEKKEKKDKKDKKEKELVKEIVKNKEVEVVIEKKSKDTKEKKTVLPKPLPKPLPKAKVARKIVDEEVSESDDWSSDNEEEAEEFIGEDAEGDVSMEEGINTNAGSSKSREAHATQKKLAAERKAARPNSRIVTRGKRIWEQIRRHELPSAERKKLVDELCQMIKGNVKALVFKHDASRIVQTAVKRGTPQQKKEIAKELKGEYVIMAQSTYGRYLLVKLMYYGDQNTKSQIISEFYGHVRKLVKHREAAIVVEDVWQYATSKEQERIMREFYGVEFAIFKDDSETVTGNLRKILEKAPEKRAVIMRSLFDLIKQLVGKDAIIFSIVHRALLEYISNATPGTNEVTEFLELVTEHLHELPFTKPGAAVVQLCITHGTARDRKAMLKALKPIIGQLAEHESGYRVILSMYECVDDTTLVAKTVLPGFQPKIMDLTRSNVGRIPLLYPFVGRNRRVIHPPAIQALKDLDHIRQTTSKKNLAQKQAELVMHFAPTFIDAIKDNAMELVQDAFGSKFIYEVIFGANDPSMGVPREKMDAALEAVAETAKGDPQDGGHVMQSLGAGRLFKLLVQGGQYDDVSKSVKVLDPPLNFHSMLYPRIQPELGIWATGNGSWVIENLLDARGFKQKEEVKAILKSHMKKLEEVARGGNKGSEKLIEKLK</sequence>
<dbReference type="SUPFAM" id="SSF48371">
    <property type="entry name" value="ARM repeat"/>
    <property type="match status" value="1"/>
</dbReference>
<evidence type="ECO:0000313" key="8">
    <source>
        <dbReference type="Proteomes" id="UP000267821"/>
    </source>
</evidence>
<dbReference type="PROSITE" id="PS50303">
    <property type="entry name" value="PUM_HD"/>
    <property type="match status" value="1"/>
</dbReference>
<evidence type="ECO:0000256" key="5">
    <source>
        <dbReference type="SAM" id="MobiDB-lite"/>
    </source>
</evidence>
<keyword evidence="2" id="KW-0694">RNA-binding</keyword>
<feature type="compositionally biased region" description="Basic and acidic residues" evidence="5">
    <location>
        <begin position="161"/>
        <end position="178"/>
    </location>
</feature>
<feature type="repeat" description="Pumilio" evidence="4">
    <location>
        <begin position="252"/>
        <end position="287"/>
    </location>
</feature>
<dbReference type="Pfam" id="PF00806">
    <property type="entry name" value="PUF"/>
    <property type="match status" value="2"/>
</dbReference>
<dbReference type="InterPro" id="IPR033133">
    <property type="entry name" value="PUM-HD"/>
</dbReference>